<keyword evidence="13" id="KW-1185">Reference proteome</keyword>
<evidence type="ECO:0000313" key="13">
    <source>
        <dbReference type="Proteomes" id="UP000044071"/>
    </source>
</evidence>
<dbReference type="EMBL" id="CCSB01000005">
    <property type="protein sequence ID" value="CDZ79341.1"/>
    <property type="molecule type" value="Genomic_DNA"/>
</dbReference>
<keyword evidence="6 9" id="KW-1133">Transmembrane helix</keyword>
<dbReference type="Proteomes" id="UP000044071">
    <property type="component" value="Unassembled WGS sequence"/>
</dbReference>
<dbReference type="Pfam" id="PF01545">
    <property type="entry name" value="Cation_efflux"/>
    <property type="match status" value="1"/>
</dbReference>
<evidence type="ECO:0000256" key="3">
    <source>
        <dbReference type="ARBA" id="ARBA00022448"/>
    </source>
</evidence>
<dbReference type="RefSeq" id="WP_044012622.1">
    <property type="nucleotide sequence ID" value="NZ_CCVW01000005.1"/>
</dbReference>
<dbReference type="SUPFAM" id="SSF160240">
    <property type="entry name" value="Cation efflux protein cytoplasmic domain-like"/>
    <property type="match status" value="1"/>
</dbReference>
<evidence type="ECO:0000256" key="9">
    <source>
        <dbReference type="SAM" id="Phobius"/>
    </source>
</evidence>
<dbReference type="GO" id="GO:0005385">
    <property type="term" value="F:zinc ion transmembrane transporter activity"/>
    <property type="evidence" value="ECO:0007669"/>
    <property type="project" value="TreeGrafter"/>
</dbReference>
<dbReference type="InterPro" id="IPR036837">
    <property type="entry name" value="Cation_efflux_CTD_sf"/>
</dbReference>
<keyword evidence="8 9" id="KW-0472">Membrane</keyword>
<dbReference type="PANTHER" id="PTHR11562">
    <property type="entry name" value="CATION EFFLUX PROTEIN/ ZINC TRANSPORTER"/>
    <property type="match status" value="1"/>
</dbReference>
<keyword evidence="5" id="KW-0862">Zinc</keyword>
<organism evidence="12 13">
    <name type="scientific">Legionella massiliensis</name>
    <dbReference type="NCBI Taxonomy" id="1034943"/>
    <lineage>
        <taxon>Bacteria</taxon>
        <taxon>Pseudomonadati</taxon>
        <taxon>Pseudomonadota</taxon>
        <taxon>Gammaproteobacteria</taxon>
        <taxon>Legionellales</taxon>
        <taxon>Legionellaceae</taxon>
        <taxon>Legionella</taxon>
    </lineage>
</organism>
<dbReference type="InterPro" id="IPR027470">
    <property type="entry name" value="Cation_efflux_CTD"/>
</dbReference>
<dbReference type="InterPro" id="IPR027469">
    <property type="entry name" value="Cation_efflux_TMD_sf"/>
</dbReference>
<accession>A0A078L2B7</accession>
<evidence type="ECO:0000259" key="10">
    <source>
        <dbReference type="Pfam" id="PF01545"/>
    </source>
</evidence>
<comment type="similarity">
    <text evidence="2">Belongs to the cation diffusion facilitator (CDF) transporter (TC 2.A.4) family. SLC30A subfamily.</text>
</comment>
<dbReference type="OrthoDB" id="9809646at2"/>
<dbReference type="eggNOG" id="COG1230">
    <property type="taxonomic scope" value="Bacteria"/>
</dbReference>
<name>A0A078L2B7_9GAMM</name>
<dbReference type="InterPro" id="IPR050681">
    <property type="entry name" value="CDF/SLC30A"/>
</dbReference>
<evidence type="ECO:0000259" key="11">
    <source>
        <dbReference type="Pfam" id="PF16916"/>
    </source>
</evidence>
<keyword evidence="3" id="KW-0813">Transport</keyword>
<dbReference type="SUPFAM" id="SSF161111">
    <property type="entry name" value="Cation efflux protein transmembrane domain-like"/>
    <property type="match status" value="1"/>
</dbReference>
<dbReference type="GO" id="GO:0005886">
    <property type="term" value="C:plasma membrane"/>
    <property type="evidence" value="ECO:0007669"/>
    <property type="project" value="TreeGrafter"/>
</dbReference>
<feature type="transmembrane region" description="Helical" evidence="9">
    <location>
        <begin position="179"/>
        <end position="201"/>
    </location>
</feature>
<evidence type="ECO:0000256" key="4">
    <source>
        <dbReference type="ARBA" id="ARBA00022692"/>
    </source>
</evidence>
<reference evidence="12 13" key="1">
    <citation type="submission" date="2014-06" db="EMBL/GenBank/DDBJ databases">
        <authorList>
            <person name="Urmite Genomes Urmite Genomes"/>
        </authorList>
    </citation>
    <scope>NUCLEOTIDE SEQUENCE [LARGE SCALE GENOMIC DNA]</scope>
</reference>
<keyword evidence="5" id="KW-0864">Zinc transport</keyword>
<evidence type="ECO:0000256" key="1">
    <source>
        <dbReference type="ARBA" id="ARBA00004141"/>
    </source>
</evidence>
<dbReference type="Gene3D" id="1.20.1510.10">
    <property type="entry name" value="Cation efflux protein transmembrane domain"/>
    <property type="match status" value="1"/>
</dbReference>
<comment type="subcellular location">
    <subcellularLocation>
        <location evidence="1">Membrane</location>
        <topology evidence="1">Multi-pass membrane protein</topology>
    </subcellularLocation>
</comment>
<protein>
    <submittedName>
        <fullName evidence="12">Cation efflux system protein CzcD</fullName>
    </submittedName>
</protein>
<feature type="transmembrane region" description="Helical" evidence="9">
    <location>
        <begin position="51"/>
        <end position="68"/>
    </location>
</feature>
<feature type="transmembrane region" description="Helical" evidence="9">
    <location>
        <begin position="80"/>
        <end position="104"/>
    </location>
</feature>
<feature type="domain" description="Cation efflux protein cytoplasmic" evidence="11">
    <location>
        <begin position="214"/>
        <end position="286"/>
    </location>
</feature>
<dbReference type="NCBIfam" id="TIGR01297">
    <property type="entry name" value="CDF"/>
    <property type="match status" value="1"/>
</dbReference>
<evidence type="ECO:0000256" key="8">
    <source>
        <dbReference type="ARBA" id="ARBA00023136"/>
    </source>
</evidence>
<gene>
    <name evidence="12" type="primary">czcD_2</name>
    <name evidence="12" type="ORF">BN59_03659</name>
</gene>
<evidence type="ECO:0000256" key="2">
    <source>
        <dbReference type="ARBA" id="ARBA00008873"/>
    </source>
</evidence>
<evidence type="ECO:0000256" key="6">
    <source>
        <dbReference type="ARBA" id="ARBA00022989"/>
    </source>
</evidence>
<sequence length="302" mass="33957">MDKKIKPNVQGVSREQSLWWALSLTGGFLIAEVIGGILTGSLALISDAAHMLTDVTALIIALIAIRVSKRPADARRTFGYYRFEILAAAFNAALLFVVALYIIYEAYQRLKQPPEIYSTGMLIIASLGLLINLASMYLLSRDKDKNLNLKSAYLEVWSDMLGSVGVIIAALLIRFTDWSWVDSAIAVLIGLWVLPRTWILLKETINILLEGVPAGIDFNQIKSRIMSIKGILDVHDLHIWAITSDKISLTAHLVIDSRFKEELVRDEVQLLLLNQFKISHTTLQIECKKTLYLCRRVNNVDY</sequence>
<keyword evidence="7" id="KW-0406">Ion transport</keyword>
<dbReference type="InterPro" id="IPR058533">
    <property type="entry name" value="Cation_efflux_TM"/>
</dbReference>
<dbReference type="Pfam" id="PF16916">
    <property type="entry name" value="ZT_dimer"/>
    <property type="match status" value="1"/>
</dbReference>
<feature type="domain" description="Cation efflux protein transmembrane" evidence="10">
    <location>
        <begin position="19"/>
        <end position="209"/>
    </location>
</feature>
<evidence type="ECO:0000256" key="5">
    <source>
        <dbReference type="ARBA" id="ARBA00022906"/>
    </source>
</evidence>
<feature type="transmembrane region" description="Helical" evidence="9">
    <location>
        <begin position="116"/>
        <end position="140"/>
    </location>
</feature>
<dbReference type="InterPro" id="IPR002524">
    <property type="entry name" value="Cation_efflux"/>
</dbReference>
<feature type="transmembrane region" description="Helical" evidence="9">
    <location>
        <begin position="20"/>
        <end position="45"/>
    </location>
</feature>
<proteinExistence type="inferred from homology"/>
<evidence type="ECO:0000256" key="7">
    <source>
        <dbReference type="ARBA" id="ARBA00023065"/>
    </source>
</evidence>
<dbReference type="AlphaFoldDB" id="A0A078L2B7"/>
<keyword evidence="4 9" id="KW-0812">Transmembrane</keyword>
<feature type="transmembrane region" description="Helical" evidence="9">
    <location>
        <begin position="152"/>
        <end position="173"/>
    </location>
</feature>
<dbReference type="STRING" id="1034943.BN59_03659"/>
<dbReference type="PANTHER" id="PTHR11562:SF17">
    <property type="entry name" value="RE54080P-RELATED"/>
    <property type="match status" value="1"/>
</dbReference>
<evidence type="ECO:0000313" key="12">
    <source>
        <dbReference type="EMBL" id="CDZ79341.1"/>
    </source>
</evidence>